<evidence type="ECO:0000313" key="1">
    <source>
        <dbReference type="EMBL" id="EER59014.1"/>
    </source>
</evidence>
<dbReference type="PATRIC" id="fig|573060.9.peg.1595"/>
<comment type="caution">
    <text evidence="1">The sequence shown here is derived from an EMBL/GenBank/DDBJ whole genome shotgun (WGS) entry which is preliminary data.</text>
</comment>
<keyword evidence="2" id="KW-1185">Reference proteome</keyword>
<gene>
    <name evidence="1" type="ORF">AcdelDRAFT_3417</name>
</gene>
<sequence>MLDGTLETTRFTEGPPQTSSVAATMHLQFNEARADSREVVIALRDLADNTLAAAQTLEQRPAASSPEACSPGR</sequence>
<evidence type="ECO:0000313" key="2">
    <source>
        <dbReference type="Proteomes" id="UP000003856"/>
    </source>
</evidence>
<name>C5T937_ACIDE</name>
<dbReference type="OrthoDB" id="8810550at2"/>
<dbReference type="AlphaFoldDB" id="C5T937"/>
<accession>C5T937</accession>
<organism evidence="1 2">
    <name type="scientific">Acidovorax delafieldii 2AN</name>
    <dbReference type="NCBI Taxonomy" id="573060"/>
    <lineage>
        <taxon>Bacteria</taxon>
        <taxon>Pseudomonadati</taxon>
        <taxon>Pseudomonadota</taxon>
        <taxon>Betaproteobacteria</taxon>
        <taxon>Burkholderiales</taxon>
        <taxon>Comamonadaceae</taxon>
        <taxon>Acidovorax</taxon>
    </lineage>
</organism>
<reference evidence="1 2" key="1">
    <citation type="submission" date="2009-05" db="EMBL/GenBank/DDBJ databases">
        <title>The draft genome of Acidovorax delafieldii 2AN.</title>
        <authorList>
            <consortium name="US DOE Joint Genome Institute (JGI-PGF)"/>
            <person name="Lucas S."/>
            <person name="Copeland A."/>
            <person name="Lapidus A."/>
            <person name="Glavina del Rio T."/>
            <person name="Tice H."/>
            <person name="Bruce D."/>
            <person name="Goodwin L."/>
            <person name="Pitluck S."/>
            <person name="Larimer F."/>
            <person name="Land M.L."/>
            <person name="Hauser L."/>
            <person name="Shelobolina E.S."/>
            <person name="Picardal F."/>
            <person name="Roden E."/>
            <person name="Emerson D."/>
        </authorList>
    </citation>
    <scope>NUCLEOTIDE SEQUENCE [LARGE SCALE GENOMIC DNA]</scope>
    <source>
        <strain evidence="1 2">2AN</strain>
    </source>
</reference>
<dbReference type="RefSeq" id="WP_005798947.1">
    <property type="nucleotide sequence ID" value="NZ_ACQT01000173.1"/>
</dbReference>
<protein>
    <submittedName>
        <fullName evidence="1">Uncharacterized protein</fullName>
    </submittedName>
</protein>
<dbReference type="Proteomes" id="UP000003856">
    <property type="component" value="Unassembled WGS sequence"/>
</dbReference>
<dbReference type="EMBL" id="ACQT01000173">
    <property type="protein sequence ID" value="EER59014.1"/>
    <property type="molecule type" value="Genomic_DNA"/>
</dbReference>
<proteinExistence type="predicted"/>